<gene>
    <name evidence="1" type="ORF">A2261_03995</name>
</gene>
<organism evidence="1 2">
    <name type="scientific">Candidatus Magasanikbacteria bacterium RIFOXYA2_FULL_44_8</name>
    <dbReference type="NCBI Taxonomy" id="1798696"/>
    <lineage>
        <taxon>Bacteria</taxon>
        <taxon>Candidatus Magasanikiibacteriota</taxon>
    </lineage>
</organism>
<accession>A0A1F6NJS6</accession>
<dbReference type="InterPro" id="IPR017853">
    <property type="entry name" value="GH"/>
</dbReference>
<dbReference type="SUPFAM" id="SSF51445">
    <property type="entry name" value="(Trans)glycosidases"/>
    <property type="match status" value="1"/>
</dbReference>
<dbReference type="EMBL" id="MFQR01000058">
    <property type="protein sequence ID" value="OGH83884.1"/>
    <property type="molecule type" value="Genomic_DNA"/>
</dbReference>
<evidence type="ECO:0000313" key="2">
    <source>
        <dbReference type="Proteomes" id="UP000177803"/>
    </source>
</evidence>
<proteinExistence type="predicted"/>
<dbReference type="Proteomes" id="UP000177803">
    <property type="component" value="Unassembled WGS sequence"/>
</dbReference>
<reference evidence="1 2" key="1">
    <citation type="journal article" date="2016" name="Nat. Commun.">
        <title>Thousands of microbial genomes shed light on interconnected biogeochemical processes in an aquifer system.</title>
        <authorList>
            <person name="Anantharaman K."/>
            <person name="Brown C.T."/>
            <person name="Hug L.A."/>
            <person name="Sharon I."/>
            <person name="Castelle C.J."/>
            <person name="Probst A.J."/>
            <person name="Thomas B.C."/>
            <person name="Singh A."/>
            <person name="Wilkins M.J."/>
            <person name="Karaoz U."/>
            <person name="Brodie E.L."/>
            <person name="Williams K.H."/>
            <person name="Hubbard S.S."/>
            <person name="Banfield J.F."/>
        </authorList>
    </citation>
    <scope>NUCLEOTIDE SEQUENCE [LARGE SCALE GENOMIC DNA]</scope>
</reference>
<protein>
    <recommendedName>
        <fullName evidence="3">DUF4015 domain-containing protein</fullName>
    </recommendedName>
</protein>
<comment type="caution">
    <text evidence="1">The sequence shown here is derived from an EMBL/GenBank/DDBJ whole genome shotgun (WGS) entry which is preliminary data.</text>
</comment>
<evidence type="ECO:0000313" key="1">
    <source>
        <dbReference type="EMBL" id="OGH83884.1"/>
    </source>
</evidence>
<dbReference type="AlphaFoldDB" id="A0A1F6NJS6"/>
<sequence>MEMISVKKKLRIGWQTGMTYQAPKPMDKDYLFCLLDRMAENGMNFLSIMPESMGRFDPSHDGICWPTDNARLLSLQDKLSPNSYWETEFLSEGINYAKSLGIDVNIMLHWHMVNHERLLKVYPDIGKSAGIDNLDLYKTCCSKNSSMLNYFLELLADVCQLYAKNGIHSITVEGPFAEWCGSCLSCLRWYEQTTGTQNPNENMRILADNLKMRDILKKISATIKSTSPSVEFWVHSGPWSKRGHQPDTLLKGGVDCLMNYFCHDLYEPEAMSSIMDFVNPLPCCPQTCVRDKATNNYFVKTKTPEDAGRYARSILETVEKAPNGIGAVFFNEIYLSEANRTAVYDECGRYVKDRI</sequence>
<dbReference type="Gene3D" id="3.20.20.80">
    <property type="entry name" value="Glycosidases"/>
    <property type="match status" value="1"/>
</dbReference>
<name>A0A1F6NJS6_9BACT</name>
<evidence type="ECO:0008006" key="3">
    <source>
        <dbReference type="Google" id="ProtNLM"/>
    </source>
</evidence>